<dbReference type="KEGG" id="cvr:CHLNCDRAFT_138859"/>
<protein>
    <submittedName>
        <fullName evidence="2">Uncharacterized protein</fullName>
    </submittedName>
</protein>
<dbReference type="InParanoid" id="E1ZP74"/>
<organism evidence="3">
    <name type="scientific">Chlorella variabilis</name>
    <name type="common">Green alga</name>
    <dbReference type="NCBI Taxonomy" id="554065"/>
    <lineage>
        <taxon>Eukaryota</taxon>
        <taxon>Viridiplantae</taxon>
        <taxon>Chlorophyta</taxon>
        <taxon>core chlorophytes</taxon>
        <taxon>Trebouxiophyceae</taxon>
        <taxon>Chlorellales</taxon>
        <taxon>Chlorellaceae</taxon>
        <taxon>Chlorella clade</taxon>
        <taxon>Chlorella</taxon>
    </lineage>
</organism>
<proteinExistence type="predicted"/>
<name>E1ZP74_CHLVA</name>
<dbReference type="OMA" id="RRCKQAF"/>
<dbReference type="AlphaFoldDB" id="E1ZP74"/>
<feature type="region of interest" description="Disordered" evidence="1">
    <location>
        <begin position="1"/>
        <end position="41"/>
    </location>
</feature>
<evidence type="ECO:0000313" key="3">
    <source>
        <dbReference type="Proteomes" id="UP000008141"/>
    </source>
</evidence>
<evidence type="ECO:0000256" key="1">
    <source>
        <dbReference type="SAM" id="MobiDB-lite"/>
    </source>
</evidence>
<dbReference type="GeneID" id="17351864"/>
<dbReference type="RefSeq" id="XP_005844592.1">
    <property type="nucleotide sequence ID" value="XM_005844530.1"/>
</dbReference>
<reference evidence="2 3" key="1">
    <citation type="journal article" date="2010" name="Plant Cell">
        <title>The Chlorella variabilis NC64A genome reveals adaptation to photosymbiosis, coevolution with viruses, and cryptic sex.</title>
        <authorList>
            <person name="Blanc G."/>
            <person name="Duncan G."/>
            <person name="Agarkova I."/>
            <person name="Borodovsky M."/>
            <person name="Gurnon J."/>
            <person name="Kuo A."/>
            <person name="Lindquist E."/>
            <person name="Lucas S."/>
            <person name="Pangilinan J."/>
            <person name="Polle J."/>
            <person name="Salamov A."/>
            <person name="Terry A."/>
            <person name="Yamada T."/>
            <person name="Dunigan D.D."/>
            <person name="Grigoriev I.V."/>
            <person name="Claverie J.M."/>
            <person name="Van Etten J.L."/>
        </authorList>
    </citation>
    <scope>NUCLEOTIDE SEQUENCE [LARGE SCALE GENOMIC DNA]</scope>
    <source>
        <strain evidence="2 3">NC64A</strain>
    </source>
</reference>
<dbReference type="PANTHER" id="PTHR35106">
    <property type="entry name" value="BNAA07G25190D PROTEIN"/>
    <property type="match status" value="1"/>
</dbReference>
<dbReference type="FunCoup" id="E1ZP74">
    <property type="interactions" value="333"/>
</dbReference>
<keyword evidence="3" id="KW-1185">Reference proteome</keyword>
<dbReference type="PANTHER" id="PTHR35106:SF1">
    <property type="entry name" value="CHORD DOMAIN-CONTAINING PROTEIN"/>
    <property type="match status" value="1"/>
</dbReference>
<feature type="compositionally biased region" description="Low complexity" evidence="1">
    <location>
        <begin position="10"/>
        <end position="39"/>
    </location>
</feature>
<sequence length="150" mass="16103">MSSPADRDSASVPSTPQTAAAAQPPTQRCQQGGPRQQQPAAAVQLRTCRRCKQAFDPSTNGPHSCRYHSALWTGGEVSKALGFCRQSDRPEHQLRVVVGKTGLIRFWDCEQGLGPVLLLVHGTVSSCGADLEDAPGCCTSRHVTYDDPDD</sequence>
<dbReference type="OrthoDB" id="73371at2759"/>
<dbReference type="Proteomes" id="UP000008141">
    <property type="component" value="Unassembled WGS sequence"/>
</dbReference>
<evidence type="ECO:0000313" key="2">
    <source>
        <dbReference type="EMBL" id="EFN52490.1"/>
    </source>
</evidence>
<accession>E1ZP74</accession>
<dbReference type="eggNOG" id="ENOG502R33C">
    <property type="taxonomic scope" value="Eukaryota"/>
</dbReference>
<dbReference type="EMBL" id="GL433856">
    <property type="protein sequence ID" value="EFN52490.1"/>
    <property type="molecule type" value="Genomic_DNA"/>
</dbReference>
<gene>
    <name evidence="2" type="ORF">CHLNCDRAFT_138859</name>
</gene>